<dbReference type="InterPro" id="IPR036529">
    <property type="entry name" value="KIX_dom_sf"/>
</dbReference>
<dbReference type="GO" id="GO:0031490">
    <property type="term" value="F:chromatin DNA binding"/>
    <property type="evidence" value="ECO:0007669"/>
    <property type="project" value="InterPro"/>
</dbReference>
<feature type="domain" description="Mediator complex subunit 15 KIX" evidence="5">
    <location>
        <begin position="4"/>
        <end position="83"/>
    </location>
</feature>
<gene>
    <name evidence="6" type="ORF">KIW84_076998</name>
</gene>
<feature type="region of interest" description="Disordered" evidence="4">
    <location>
        <begin position="152"/>
        <end position="177"/>
    </location>
</feature>
<dbReference type="PANTHER" id="PTHR33137:SF4">
    <property type="entry name" value="MEDIATOR OF RNA POLYMERASE II TRANSCRIPTION SUBUNIT 15A-RELATED"/>
    <property type="match status" value="1"/>
</dbReference>
<sequence>MDTSDWRAQLAPETRSRIVDKILNSLKGHLPYSGSEGLLQLQKIAQRFEEKIFVSAISQSDYLRKISLKMLTMDTKSPNTITNNILPGQGNFGIAPMSVDVTNAFRNQNKIGLNSTYITNIPAEVPPSSSTVPLGQEKEYPLTQSDRFKRKRVSLGSSSYSSERTESGIPKDPSTTTVIHDHNNLFRQSEVFNFAGQMEPSKVVSLGLENIFDAVATNAMWLNSVANEAKGVFKTWPSEKMKYEENLQRLTDELVKKDELIAQLKEENVNLATKSEKEKSELSSQLESSKKACENAKALLNHANKSLEEVRKKNSDLGKSFGRLGKIKTEAV</sequence>
<evidence type="ECO:0000256" key="1">
    <source>
        <dbReference type="ARBA" id="ARBA00004123"/>
    </source>
</evidence>
<proteinExistence type="predicted"/>
<dbReference type="Gene3D" id="1.10.246.20">
    <property type="entry name" value="Coactivator CBP, KIX domain"/>
    <property type="match status" value="1"/>
</dbReference>
<dbReference type="InterPro" id="IPR036546">
    <property type="entry name" value="MED15_KIX"/>
</dbReference>
<keyword evidence="3" id="KW-0175">Coiled coil</keyword>
<dbReference type="PANTHER" id="PTHR33137">
    <property type="entry name" value="MEDIATOR OF RNA POLYMERASE II TRANSCRIPTION SUBUNIT 15A-RELATED"/>
    <property type="match status" value="1"/>
</dbReference>
<dbReference type="EMBL" id="JAMSHJ010000007">
    <property type="protein sequence ID" value="KAI5392424.1"/>
    <property type="molecule type" value="Genomic_DNA"/>
</dbReference>
<dbReference type="OrthoDB" id="1912459at2759"/>
<comment type="caution">
    <text evidence="6">The sequence shown here is derived from an EMBL/GenBank/DDBJ whole genome shotgun (WGS) entry which is preliminary data.</text>
</comment>
<reference evidence="6 7" key="1">
    <citation type="journal article" date="2022" name="Nat. Genet.">
        <title>Improved pea reference genome and pan-genome highlight genomic features and evolutionary characteristics.</title>
        <authorList>
            <person name="Yang T."/>
            <person name="Liu R."/>
            <person name="Luo Y."/>
            <person name="Hu S."/>
            <person name="Wang D."/>
            <person name="Wang C."/>
            <person name="Pandey M.K."/>
            <person name="Ge S."/>
            <person name="Xu Q."/>
            <person name="Li N."/>
            <person name="Li G."/>
            <person name="Huang Y."/>
            <person name="Saxena R.K."/>
            <person name="Ji Y."/>
            <person name="Li M."/>
            <person name="Yan X."/>
            <person name="He Y."/>
            <person name="Liu Y."/>
            <person name="Wang X."/>
            <person name="Xiang C."/>
            <person name="Varshney R.K."/>
            <person name="Ding H."/>
            <person name="Gao S."/>
            <person name="Zong X."/>
        </authorList>
    </citation>
    <scope>NUCLEOTIDE SEQUENCE [LARGE SCALE GENOMIC DNA]</scope>
    <source>
        <strain evidence="6 7">cv. Zhongwan 6</strain>
    </source>
</reference>
<dbReference type="FunFam" id="1.10.246.20:FF:000003">
    <property type="entry name" value="Mediator of RNA polymerase II transcription subunit 15a"/>
    <property type="match status" value="1"/>
</dbReference>
<evidence type="ECO:0000256" key="4">
    <source>
        <dbReference type="SAM" id="MobiDB-lite"/>
    </source>
</evidence>
<dbReference type="Pfam" id="PF16987">
    <property type="entry name" value="KIX_2"/>
    <property type="match status" value="1"/>
</dbReference>
<feature type="coiled-coil region" evidence="3">
    <location>
        <begin position="240"/>
        <end position="313"/>
    </location>
</feature>
<evidence type="ECO:0000313" key="7">
    <source>
        <dbReference type="Proteomes" id="UP001058974"/>
    </source>
</evidence>
<evidence type="ECO:0000313" key="6">
    <source>
        <dbReference type="EMBL" id="KAI5392424.1"/>
    </source>
</evidence>
<evidence type="ECO:0000256" key="2">
    <source>
        <dbReference type="ARBA" id="ARBA00023242"/>
    </source>
</evidence>
<comment type="subcellular location">
    <subcellularLocation>
        <location evidence="1">Nucleus</location>
    </subcellularLocation>
</comment>
<organism evidence="6 7">
    <name type="scientific">Pisum sativum</name>
    <name type="common">Garden pea</name>
    <name type="synonym">Lathyrus oleraceus</name>
    <dbReference type="NCBI Taxonomy" id="3888"/>
    <lineage>
        <taxon>Eukaryota</taxon>
        <taxon>Viridiplantae</taxon>
        <taxon>Streptophyta</taxon>
        <taxon>Embryophyta</taxon>
        <taxon>Tracheophyta</taxon>
        <taxon>Spermatophyta</taxon>
        <taxon>Magnoliopsida</taxon>
        <taxon>eudicotyledons</taxon>
        <taxon>Gunneridae</taxon>
        <taxon>Pentapetalae</taxon>
        <taxon>rosids</taxon>
        <taxon>fabids</taxon>
        <taxon>Fabales</taxon>
        <taxon>Fabaceae</taxon>
        <taxon>Papilionoideae</taxon>
        <taxon>50 kb inversion clade</taxon>
        <taxon>NPAAA clade</taxon>
        <taxon>Hologalegina</taxon>
        <taxon>IRL clade</taxon>
        <taxon>Fabeae</taxon>
        <taxon>Lathyrus</taxon>
    </lineage>
</organism>
<dbReference type="SUPFAM" id="SSF47040">
    <property type="entry name" value="Kix domain of CBP (creb binding protein)"/>
    <property type="match status" value="1"/>
</dbReference>
<dbReference type="InterPro" id="IPR044661">
    <property type="entry name" value="MED15a/b/c-like"/>
</dbReference>
<dbReference type="GO" id="GO:0003713">
    <property type="term" value="F:transcription coactivator activity"/>
    <property type="evidence" value="ECO:0007669"/>
    <property type="project" value="InterPro"/>
</dbReference>
<dbReference type="Proteomes" id="UP001058974">
    <property type="component" value="Chromosome 7"/>
</dbReference>
<keyword evidence="7" id="KW-1185">Reference proteome</keyword>
<feature type="region of interest" description="Disordered" evidence="4">
    <location>
        <begin position="124"/>
        <end position="143"/>
    </location>
</feature>
<dbReference type="AlphaFoldDB" id="A0A9D5A215"/>
<accession>A0A9D5A215</accession>
<name>A0A9D5A215_PEA</name>
<protein>
    <recommendedName>
        <fullName evidence="5">Mediator complex subunit 15 KIX domain-containing protein</fullName>
    </recommendedName>
</protein>
<evidence type="ECO:0000259" key="5">
    <source>
        <dbReference type="Pfam" id="PF16987"/>
    </source>
</evidence>
<dbReference type="GO" id="GO:0005634">
    <property type="term" value="C:nucleus"/>
    <property type="evidence" value="ECO:0007669"/>
    <property type="project" value="UniProtKB-SubCell"/>
</dbReference>
<keyword evidence="2" id="KW-0539">Nucleus</keyword>
<dbReference type="Gramene" id="Psat07G0699800-T1">
    <property type="protein sequence ID" value="KAI5392424.1"/>
    <property type="gene ID" value="KIW84_076998"/>
</dbReference>
<evidence type="ECO:0000256" key="3">
    <source>
        <dbReference type="SAM" id="Coils"/>
    </source>
</evidence>